<proteinExistence type="predicted"/>
<dbReference type="SUPFAM" id="SSF54427">
    <property type="entry name" value="NTF2-like"/>
    <property type="match status" value="1"/>
</dbReference>
<organism evidence="2 3">
    <name type="scientific">Pyrrhoderma noxium</name>
    <dbReference type="NCBI Taxonomy" id="2282107"/>
    <lineage>
        <taxon>Eukaryota</taxon>
        <taxon>Fungi</taxon>
        <taxon>Dikarya</taxon>
        <taxon>Basidiomycota</taxon>
        <taxon>Agaricomycotina</taxon>
        <taxon>Agaricomycetes</taxon>
        <taxon>Hymenochaetales</taxon>
        <taxon>Hymenochaetaceae</taxon>
        <taxon>Pyrrhoderma</taxon>
    </lineage>
</organism>
<keyword evidence="3" id="KW-1185">Reference proteome</keyword>
<accession>A0A286UVU4</accession>
<name>A0A286UVU4_9AGAM</name>
<protein>
    <submittedName>
        <fullName evidence="2">Uncharacterized protein</fullName>
    </submittedName>
</protein>
<dbReference type="AlphaFoldDB" id="A0A286UVU4"/>
<feature type="compositionally biased region" description="Low complexity" evidence="1">
    <location>
        <begin position="8"/>
        <end position="17"/>
    </location>
</feature>
<dbReference type="OrthoDB" id="2400485at2759"/>
<feature type="region of interest" description="Disordered" evidence="1">
    <location>
        <begin position="1"/>
        <end position="74"/>
    </location>
</feature>
<evidence type="ECO:0000313" key="2">
    <source>
        <dbReference type="EMBL" id="PAV23723.1"/>
    </source>
</evidence>
<dbReference type="Proteomes" id="UP000217199">
    <property type="component" value="Unassembled WGS sequence"/>
</dbReference>
<dbReference type="EMBL" id="NBII01000001">
    <property type="protein sequence ID" value="PAV23723.1"/>
    <property type="molecule type" value="Genomic_DNA"/>
</dbReference>
<dbReference type="PANTHER" id="PTHR34213">
    <property type="entry name" value="NUCLEAR TRANSPORT FACTOR 2 (NTF2) FAMILY PROTEIN"/>
    <property type="match status" value="1"/>
</dbReference>
<sequence>MFRHHSEPATSPSSSSAQHDEELPSQTFHPSLVPRPGGLLGSAAGGTHYSGAKVHHRRSDIQRASGSIDSSDLGEQRKQVLKDLQELYLCRPTAEIFERSWRKDAVFEDPLTACIGLQEIAPQWYAMTKVFSRSETLSHKILTSTHNPNRIIISQTQQYTLKLIGVKRTFKSIILIELDDEEKIVRVEDQWNGEEVSSTGAIGWVRRMNGKVTPWLVSIPKELRGSKSI</sequence>
<reference evidence="2 3" key="1">
    <citation type="journal article" date="2017" name="Mol. Ecol.">
        <title>Comparative and population genomic landscape of Phellinus noxius: A hypervariable fungus causing root rot in trees.</title>
        <authorList>
            <person name="Chung C.L."/>
            <person name="Lee T.J."/>
            <person name="Akiba M."/>
            <person name="Lee H.H."/>
            <person name="Kuo T.H."/>
            <person name="Liu D."/>
            <person name="Ke H.M."/>
            <person name="Yokoi T."/>
            <person name="Roa M.B."/>
            <person name="Lu M.J."/>
            <person name="Chang Y.Y."/>
            <person name="Ann P.J."/>
            <person name="Tsai J.N."/>
            <person name="Chen C.Y."/>
            <person name="Tzean S.S."/>
            <person name="Ota Y."/>
            <person name="Hattori T."/>
            <person name="Sahashi N."/>
            <person name="Liou R.F."/>
            <person name="Kikuchi T."/>
            <person name="Tsai I.J."/>
        </authorList>
    </citation>
    <scope>NUCLEOTIDE SEQUENCE [LARGE SCALE GENOMIC DNA]</scope>
    <source>
        <strain evidence="2 3">FFPRI411160</strain>
    </source>
</reference>
<dbReference type="InterPro" id="IPR032710">
    <property type="entry name" value="NTF2-like_dom_sf"/>
</dbReference>
<dbReference type="STRING" id="2282107.A0A286UVU4"/>
<gene>
    <name evidence="2" type="ORF">PNOK_0079100</name>
</gene>
<dbReference type="InParanoid" id="A0A286UVU4"/>
<evidence type="ECO:0000313" key="3">
    <source>
        <dbReference type="Proteomes" id="UP000217199"/>
    </source>
</evidence>
<evidence type="ECO:0000256" key="1">
    <source>
        <dbReference type="SAM" id="MobiDB-lite"/>
    </source>
</evidence>
<dbReference type="PANTHER" id="PTHR34213:SF2">
    <property type="entry name" value="NUCLEAR TRANSPORT FACTOR 2 (NTF2) FAMILY PROTEIN"/>
    <property type="match status" value="1"/>
</dbReference>
<comment type="caution">
    <text evidence="2">The sequence shown here is derived from an EMBL/GenBank/DDBJ whole genome shotgun (WGS) entry which is preliminary data.</text>
</comment>